<accession>A0A7V6DNL4</accession>
<keyword evidence="4 7" id="KW-0133">Cell shape</keyword>
<organism evidence="9">
    <name type="scientific">Desulfobacca acetoxidans</name>
    <dbReference type="NCBI Taxonomy" id="60893"/>
    <lineage>
        <taxon>Bacteria</taxon>
        <taxon>Pseudomonadati</taxon>
        <taxon>Thermodesulfobacteriota</taxon>
        <taxon>Desulfobaccia</taxon>
        <taxon>Desulfobaccales</taxon>
        <taxon>Desulfobaccaceae</taxon>
        <taxon>Desulfobacca</taxon>
    </lineage>
</organism>
<evidence type="ECO:0000256" key="7">
    <source>
        <dbReference type="PROSITE-ProRule" id="PRU01373"/>
    </source>
</evidence>
<dbReference type="EMBL" id="DTGR01000014">
    <property type="protein sequence ID" value="HHS28209.1"/>
    <property type="molecule type" value="Genomic_DNA"/>
</dbReference>
<comment type="similarity">
    <text evidence="2">Belongs to the YkuD family.</text>
</comment>
<feature type="domain" description="L,D-TPase catalytic" evidence="8">
    <location>
        <begin position="154"/>
        <end position="261"/>
    </location>
</feature>
<dbReference type="Gene3D" id="2.40.440.10">
    <property type="entry name" value="L,D-transpeptidase catalytic domain-like"/>
    <property type="match status" value="1"/>
</dbReference>
<dbReference type="Pfam" id="PF03734">
    <property type="entry name" value="YkuD"/>
    <property type="match status" value="1"/>
</dbReference>
<feature type="active site" description="Nucleophile" evidence="7">
    <location>
        <position position="236"/>
    </location>
</feature>
<comment type="caution">
    <text evidence="9">The sequence shown here is derived from an EMBL/GenBank/DDBJ whole genome shotgun (WGS) entry which is preliminary data.</text>
</comment>
<feature type="active site" description="Proton donor/acceptor" evidence="7">
    <location>
        <position position="223"/>
    </location>
</feature>
<dbReference type="CDD" id="cd16913">
    <property type="entry name" value="YkuD_like"/>
    <property type="match status" value="1"/>
</dbReference>
<protein>
    <recommendedName>
        <fullName evidence="8">L,D-TPase catalytic domain-containing protein</fullName>
    </recommendedName>
</protein>
<evidence type="ECO:0000256" key="1">
    <source>
        <dbReference type="ARBA" id="ARBA00004752"/>
    </source>
</evidence>
<evidence type="ECO:0000313" key="9">
    <source>
        <dbReference type="EMBL" id="HHS28209.1"/>
    </source>
</evidence>
<evidence type="ECO:0000256" key="6">
    <source>
        <dbReference type="ARBA" id="ARBA00023316"/>
    </source>
</evidence>
<dbReference type="InterPro" id="IPR038063">
    <property type="entry name" value="Transpep_catalytic_dom"/>
</dbReference>
<dbReference type="PANTHER" id="PTHR30582">
    <property type="entry name" value="L,D-TRANSPEPTIDASE"/>
    <property type="match status" value="1"/>
</dbReference>
<dbReference type="PROSITE" id="PS52029">
    <property type="entry name" value="LD_TPASE"/>
    <property type="match status" value="1"/>
</dbReference>
<reference evidence="9" key="1">
    <citation type="journal article" date="2020" name="mSystems">
        <title>Genome- and Community-Level Interaction Insights into Carbon Utilization and Element Cycling Functions of Hydrothermarchaeota in Hydrothermal Sediment.</title>
        <authorList>
            <person name="Zhou Z."/>
            <person name="Liu Y."/>
            <person name="Xu W."/>
            <person name="Pan J."/>
            <person name="Luo Z.H."/>
            <person name="Li M."/>
        </authorList>
    </citation>
    <scope>NUCLEOTIDE SEQUENCE [LARGE SCALE GENOMIC DNA]</scope>
    <source>
        <strain evidence="9">SpSt-767</strain>
    </source>
</reference>
<name>A0A7V6DNL4_9BACT</name>
<proteinExistence type="inferred from homology"/>
<keyword evidence="5 7" id="KW-0573">Peptidoglycan synthesis</keyword>
<dbReference type="PANTHER" id="PTHR30582:SF2">
    <property type="entry name" value="L,D-TRANSPEPTIDASE YCIB-RELATED"/>
    <property type="match status" value="1"/>
</dbReference>
<dbReference type="GO" id="GO:0008360">
    <property type="term" value="P:regulation of cell shape"/>
    <property type="evidence" value="ECO:0007669"/>
    <property type="project" value="UniProtKB-UniRule"/>
</dbReference>
<gene>
    <name evidence="9" type="ORF">ENV52_00705</name>
</gene>
<evidence type="ECO:0000256" key="5">
    <source>
        <dbReference type="ARBA" id="ARBA00022984"/>
    </source>
</evidence>
<dbReference type="GO" id="GO:0071555">
    <property type="term" value="P:cell wall organization"/>
    <property type="evidence" value="ECO:0007669"/>
    <property type="project" value="UniProtKB-UniRule"/>
</dbReference>
<keyword evidence="3" id="KW-0808">Transferase</keyword>
<dbReference type="SUPFAM" id="SSF141523">
    <property type="entry name" value="L,D-transpeptidase catalytic domain-like"/>
    <property type="match status" value="1"/>
</dbReference>
<dbReference type="GO" id="GO:0071972">
    <property type="term" value="F:peptidoglycan L,D-transpeptidase activity"/>
    <property type="evidence" value="ECO:0007669"/>
    <property type="project" value="TreeGrafter"/>
</dbReference>
<dbReference type="InterPro" id="IPR050979">
    <property type="entry name" value="LD-transpeptidase"/>
</dbReference>
<comment type="pathway">
    <text evidence="1 7">Cell wall biogenesis; peptidoglycan biosynthesis.</text>
</comment>
<dbReference type="GO" id="GO:0018104">
    <property type="term" value="P:peptidoglycan-protein cross-linking"/>
    <property type="evidence" value="ECO:0007669"/>
    <property type="project" value="TreeGrafter"/>
</dbReference>
<evidence type="ECO:0000256" key="3">
    <source>
        <dbReference type="ARBA" id="ARBA00022679"/>
    </source>
</evidence>
<dbReference type="GO" id="GO:0016740">
    <property type="term" value="F:transferase activity"/>
    <property type="evidence" value="ECO:0007669"/>
    <property type="project" value="UniProtKB-KW"/>
</dbReference>
<dbReference type="GO" id="GO:0005576">
    <property type="term" value="C:extracellular region"/>
    <property type="evidence" value="ECO:0007669"/>
    <property type="project" value="TreeGrafter"/>
</dbReference>
<dbReference type="AlphaFoldDB" id="A0A7V6DNL4"/>
<evidence type="ECO:0000256" key="2">
    <source>
        <dbReference type="ARBA" id="ARBA00005992"/>
    </source>
</evidence>
<dbReference type="UniPathway" id="UPA00219"/>
<dbReference type="InterPro" id="IPR005490">
    <property type="entry name" value="LD_TPept_cat_dom"/>
</dbReference>
<sequence length="262" mass="29510">MPVIRCLIGRYAPRCNAMKTLLLLSGMVIAVSLWNLSVQAQDMEQDNPIYNELAAQGRMATGQVITRFGVPCVEVDLRSGETIMSFVHSIPSLKKISLKAQARIALINGTHYLLIMKGEGNVSTDKTRICVPLDYSIEPQILPQYLSYAAKHEKFILINRRLQYLGLYEWGRLTHVFPISSGTSKATPLRNFVIEHMDQHHYSKKYDSPMDHALNIGGNYYIHEGIVPGYAASHGCIRLFPLDARFLFYDWAKPGIPGKITD</sequence>
<keyword evidence="6 7" id="KW-0961">Cell wall biogenesis/degradation</keyword>
<evidence type="ECO:0000256" key="4">
    <source>
        <dbReference type="ARBA" id="ARBA00022960"/>
    </source>
</evidence>
<evidence type="ECO:0000259" key="8">
    <source>
        <dbReference type="PROSITE" id="PS52029"/>
    </source>
</evidence>